<keyword evidence="3" id="KW-1185">Reference proteome</keyword>
<evidence type="ECO:0000313" key="2">
    <source>
        <dbReference type="EMBL" id="CAB3779763.1"/>
    </source>
</evidence>
<dbReference type="EC" id="2.7.1.221" evidence="2"/>
<gene>
    <name evidence="2" type="primary">amgK</name>
    <name evidence="2" type="ORF">LMG28138_00893</name>
</gene>
<dbReference type="Pfam" id="PF01636">
    <property type="entry name" value="APH"/>
    <property type="match status" value="1"/>
</dbReference>
<accession>A0A6S7AYR8</accession>
<evidence type="ECO:0000259" key="1">
    <source>
        <dbReference type="Pfam" id="PF01636"/>
    </source>
</evidence>
<reference evidence="2 3" key="1">
    <citation type="submission" date="2020-04" db="EMBL/GenBank/DDBJ databases">
        <authorList>
            <person name="De Canck E."/>
        </authorList>
    </citation>
    <scope>NUCLEOTIDE SEQUENCE [LARGE SCALE GENOMIC DNA]</scope>
    <source>
        <strain evidence="2 3">LMG 28138</strain>
    </source>
</reference>
<keyword evidence="2" id="KW-0418">Kinase</keyword>
<dbReference type="InterPro" id="IPR002575">
    <property type="entry name" value="Aminoglycoside_PTrfase"/>
</dbReference>
<protein>
    <submittedName>
        <fullName evidence="2">N-acetylmuramate/N-acetylglucosamine kinase</fullName>
        <ecNumber evidence="2">2.7.1.221</ecNumber>
    </submittedName>
</protein>
<feature type="domain" description="Aminoglycoside phosphotransferase" evidence="1">
    <location>
        <begin position="31"/>
        <end position="265"/>
    </location>
</feature>
<name>A0A6S7AYR8_9BURK</name>
<organism evidence="2 3">
    <name type="scientific">Pararobbsia alpina</name>
    <dbReference type="NCBI Taxonomy" id="621374"/>
    <lineage>
        <taxon>Bacteria</taxon>
        <taxon>Pseudomonadati</taxon>
        <taxon>Pseudomonadota</taxon>
        <taxon>Betaproteobacteria</taxon>
        <taxon>Burkholderiales</taxon>
        <taxon>Burkholderiaceae</taxon>
        <taxon>Pararobbsia</taxon>
    </lineage>
</organism>
<evidence type="ECO:0000313" key="3">
    <source>
        <dbReference type="Proteomes" id="UP000494115"/>
    </source>
</evidence>
<dbReference type="GO" id="GO:0016301">
    <property type="term" value="F:kinase activity"/>
    <property type="evidence" value="ECO:0007669"/>
    <property type="project" value="UniProtKB-KW"/>
</dbReference>
<dbReference type="SUPFAM" id="SSF56112">
    <property type="entry name" value="Protein kinase-like (PK-like)"/>
    <property type="match status" value="1"/>
</dbReference>
<dbReference type="AlphaFoldDB" id="A0A6S7AYR8"/>
<dbReference type="Gene3D" id="3.90.1200.10">
    <property type="match status" value="1"/>
</dbReference>
<dbReference type="RefSeq" id="WP_175103441.1">
    <property type="nucleotide sequence ID" value="NZ_CADIKM010000003.1"/>
</dbReference>
<keyword evidence="2" id="KW-0808">Transferase</keyword>
<sequence length="364" mass="40676">MPAPDPRLDQLRDWLAGLAAPRGLQVSTLAPASADASARRYFRLDCASQTELHAELQAETQAGRSGNKGTQQSVIAVDAPPPEKCREFVQIAGLLAHAGVHAPDVLASDLEQGFMLVTDLGRTAYIDVLDPARPAEAVPLLRDALGTLIRWQASSRPGVLPLFDDAFLQREMNLFPEWYLERHLGRSEAQVAADRTTLAPVFRALADSALAQPQCFMLRDFMPRNLMVCTPNPGVLDFQDAVEGPIAYDVASLLRDAFISWDEEVELDCFVWYWEQAKKAGLPVRSDFGEFYRELEWIGLQRHIKILGLFARLAYRDGKPRYLEDLPRFIAYARKVALRYRPLAPLARLLDQLEGQAPAVGYTF</sequence>
<dbReference type="Proteomes" id="UP000494115">
    <property type="component" value="Unassembled WGS sequence"/>
</dbReference>
<dbReference type="EMBL" id="CADIKM010000003">
    <property type="protein sequence ID" value="CAB3779763.1"/>
    <property type="molecule type" value="Genomic_DNA"/>
</dbReference>
<dbReference type="Gene3D" id="3.30.200.20">
    <property type="entry name" value="Phosphorylase Kinase, domain 1"/>
    <property type="match status" value="1"/>
</dbReference>
<dbReference type="InterPro" id="IPR011009">
    <property type="entry name" value="Kinase-like_dom_sf"/>
</dbReference>
<proteinExistence type="predicted"/>